<dbReference type="InterPro" id="IPR047859">
    <property type="entry name" value="Ribosomal_bL17_CS"/>
</dbReference>
<evidence type="ECO:0000256" key="4">
    <source>
        <dbReference type="HAMAP-Rule" id="MF_01368"/>
    </source>
</evidence>
<dbReference type="InterPro" id="IPR036373">
    <property type="entry name" value="Ribosomal_bL17_sf"/>
</dbReference>
<proteinExistence type="inferred from homology"/>
<dbReference type="GO" id="GO:0003735">
    <property type="term" value="F:structural constituent of ribosome"/>
    <property type="evidence" value="ECO:0007669"/>
    <property type="project" value="InterPro"/>
</dbReference>
<comment type="similarity">
    <text evidence="1 4 5">Belongs to the bacterial ribosomal protein bL17 family.</text>
</comment>
<sequence>MPKPSKGPRLGSGPAHERLLLGTLATQLIKHGKIETTLVRAKRLRPYVEKLITAGKKGDLAARRRVMKVITEKGAVHSLFTEIGPRFAQRNGGYTRITKIGIRKGDAADMAVIEILTEGAPDKKKVLSQAEAIAKRAAKAEGTKKAAAARVADRSAARAKISERIAARAATPVAPTKKASKSQDSAESDETEVVAAPVKKAAAKKAAAKKAAAKKAPAKKAAAKKSAKKKAQ</sequence>
<dbReference type="Pfam" id="PF01196">
    <property type="entry name" value="Ribosomal_L17"/>
    <property type="match status" value="1"/>
</dbReference>
<dbReference type="InterPro" id="IPR000456">
    <property type="entry name" value="Ribosomal_bL17"/>
</dbReference>
<dbReference type="Proteomes" id="UP000740727">
    <property type="component" value="Unassembled WGS sequence"/>
</dbReference>
<protein>
    <recommendedName>
        <fullName evidence="4">Large ribosomal subunit protein bL17</fullName>
    </recommendedName>
</protein>
<reference evidence="7" key="1">
    <citation type="submission" date="2018-10" db="EMBL/GenBank/DDBJ databases">
        <title>Iterative Subtractive Binning of Freshwater Chronoseries Metagenomes Recovers Nearly Complete Genomes from over Four Hundred Novel Species.</title>
        <authorList>
            <person name="Rodriguez-R L.M."/>
            <person name="Tsementzi D."/>
            <person name="Luo C."/>
            <person name="Konstantinidis K.T."/>
        </authorList>
    </citation>
    <scope>NUCLEOTIDE SEQUENCE</scope>
    <source>
        <strain evidence="7">WB5_2A_028</strain>
    </source>
</reference>
<gene>
    <name evidence="4" type="primary">rplQ</name>
    <name evidence="7" type="ORF">EBT44_04855</name>
</gene>
<evidence type="ECO:0000256" key="2">
    <source>
        <dbReference type="ARBA" id="ARBA00022980"/>
    </source>
</evidence>
<dbReference type="Gene3D" id="3.90.1030.10">
    <property type="entry name" value="Ribosomal protein L17"/>
    <property type="match status" value="1"/>
</dbReference>
<dbReference type="HAMAP" id="MF_01368">
    <property type="entry name" value="Ribosomal_bL17"/>
    <property type="match status" value="1"/>
</dbReference>
<evidence type="ECO:0000313" key="8">
    <source>
        <dbReference type="Proteomes" id="UP000740727"/>
    </source>
</evidence>
<evidence type="ECO:0000313" key="7">
    <source>
        <dbReference type="EMBL" id="NBR94149.1"/>
    </source>
</evidence>
<organism evidence="7 8">
    <name type="scientific">Candidatus Fonsibacter lacus</name>
    <dbReference type="NCBI Taxonomy" id="2576439"/>
    <lineage>
        <taxon>Bacteria</taxon>
        <taxon>Pseudomonadati</taxon>
        <taxon>Pseudomonadota</taxon>
        <taxon>Alphaproteobacteria</taxon>
        <taxon>Candidatus Pelagibacterales</taxon>
        <taxon>Candidatus Pelagibacterales incertae sedis</taxon>
        <taxon>Candidatus Fonsibacter</taxon>
    </lineage>
</organism>
<dbReference type="FunFam" id="3.90.1030.10:FF:000001">
    <property type="entry name" value="50S ribosomal protein L17"/>
    <property type="match status" value="1"/>
</dbReference>
<name>A0A965LL68_9PROT</name>
<dbReference type="PANTHER" id="PTHR14413">
    <property type="entry name" value="RIBOSOMAL PROTEIN L17"/>
    <property type="match status" value="1"/>
</dbReference>
<dbReference type="GO" id="GO:0022625">
    <property type="term" value="C:cytosolic large ribosomal subunit"/>
    <property type="evidence" value="ECO:0007669"/>
    <property type="project" value="TreeGrafter"/>
</dbReference>
<evidence type="ECO:0000256" key="1">
    <source>
        <dbReference type="ARBA" id="ARBA00008777"/>
    </source>
</evidence>
<dbReference type="PROSITE" id="PS01167">
    <property type="entry name" value="RIBOSOMAL_L17"/>
    <property type="match status" value="1"/>
</dbReference>
<evidence type="ECO:0000256" key="5">
    <source>
        <dbReference type="RuleBase" id="RU000660"/>
    </source>
</evidence>
<dbReference type="EMBL" id="RFXN01000064">
    <property type="protein sequence ID" value="NBR94149.1"/>
    <property type="molecule type" value="Genomic_DNA"/>
</dbReference>
<comment type="subunit">
    <text evidence="4">Part of the 50S ribosomal subunit. Contacts protein L32.</text>
</comment>
<comment type="caution">
    <text evidence="7">The sequence shown here is derived from an EMBL/GenBank/DDBJ whole genome shotgun (WGS) entry which is preliminary data.</text>
</comment>
<feature type="compositionally biased region" description="Basic residues" evidence="6">
    <location>
        <begin position="201"/>
        <end position="232"/>
    </location>
</feature>
<feature type="region of interest" description="Disordered" evidence="6">
    <location>
        <begin position="167"/>
        <end position="232"/>
    </location>
</feature>
<dbReference type="SUPFAM" id="SSF64263">
    <property type="entry name" value="Prokaryotic ribosomal protein L17"/>
    <property type="match status" value="1"/>
</dbReference>
<evidence type="ECO:0000256" key="6">
    <source>
        <dbReference type="SAM" id="MobiDB-lite"/>
    </source>
</evidence>
<keyword evidence="3 4" id="KW-0687">Ribonucleoprotein</keyword>
<evidence type="ECO:0000256" key="3">
    <source>
        <dbReference type="ARBA" id="ARBA00023274"/>
    </source>
</evidence>
<accession>A0A965LL68</accession>
<keyword evidence="2 4" id="KW-0689">Ribosomal protein</keyword>
<dbReference type="AlphaFoldDB" id="A0A965LL68"/>
<dbReference type="GO" id="GO:0006412">
    <property type="term" value="P:translation"/>
    <property type="evidence" value="ECO:0007669"/>
    <property type="project" value="UniProtKB-UniRule"/>
</dbReference>
<dbReference type="NCBIfam" id="TIGR00059">
    <property type="entry name" value="L17"/>
    <property type="match status" value="1"/>
</dbReference>
<dbReference type="PANTHER" id="PTHR14413:SF16">
    <property type="entry name" value="LARGE RIBOSOMAL SUBUNIT PROTEIN BL17M"/>
    <property type="match status" value="1"/>
</dbReference>